<feature type="domain" description="Ig-like" evidence="19">
    <location>
        <begin position="412"/>
        <end position="488"/>
    </location>
</feature>
<dbReference type="SMART" id="SM00408">
    <property type="entry name" value="IGc2"/>
    <property type="match status" value="3"/>
</dbReference>
<sequence>MHLLGPLLLLLEYLAFSDSAHWTFEHPKTLYAWDGACVWIPCCYRILNKYPLDNLTVYHNYKYDNSTKSYNGTILYKNLKIRDFPPRQERVRFLGDSRSNCTLLINPVKVNDSGQLGLRMTSRGDKWMEPISLNISETAPPPHIELPPEIRELRDATVTCLLNFACFEYQVHLQWSLEEPAVTSTFLSTKTVSTQSTVTFQPQWTHHGKNLTCRLWDPTERQLLSEETVWLDVKHAPKLKIQVSPREATVTEGETVTMTCQIVSSNPRHHSVSWLRDGAPLVGEETSTLTLPQVTRNMSGQYQCNAHNDVGSARSEAVDLQVHYPPKEVITVIQNPTPIREGDSVILSCTYNSSNPRVTRYEWNHPGFQDQLLPAGLTIRKVAWDTGPVKCAACNQWCLWSPPVNLDVQYAPKDVSVQVTPHNEIRSGQLVLLQCDFLSSRPTDVRFFWKKNGIFLEEGKKLSFDAISPEDAGIYHCLVNNSIGQTSSKAWALQVLYAPRSLRVSISPKDRVVEGKKAVLTCESDANPPTSHYTWFDWNNQDLRHYGQTLRLDPVTLQHSGAYWCQGTNRLGRGQSPPTTLTVYYSSATIIRRAAWGMGLCLVIFLLAAWGVKLQWSWKRIQRQQGLQESSSGQSFFVRNVKARRIPQAEGPHSLGCYNPVMEDAVSYAALSFPLGETDAPRPGDAGTSETRGLAPNRDDTVTYSVVQKRQVGDYENVTPEALEEEGIHYSELVHLGFGERPLAQEGVEYVTLKH</sequence>
<comment type="function">
    <text evidence="14">Most highly expressed siglec (sialic acid-binding immunoglobulin-like lectin) on B-cells that plays a role in various aspects of B-cell biology including differentiation, antigen presentation, and trafficking to bone marrow. Binds to alpha 2,6-linked sialic acid residues of surface molecules such as CD22 itself, CD45 and IgM in a cis configuration. Can also bind to ligands on other cells as an adhesion molecule in a trans configuration. Acts as an inhibitory coreceptor on the surface of B-cells and inhibits B-cell receptor induced signaling, characterized by inhibition of the calcium mobilization and cellular activation. Mechanistically, the immunoreceptor tyrosine-based inhibitory motif domain is phosphorylated by the Src kinase LYN, which in turn leads to the recruitment of the protein tyrosine phosphatase 1/PTPN6, leading to the negative regulation of BCR signaling. If this negative signaling from is of sufficient strength, apoptosis of the B-cell can be induced.</text>
</comment>
<dbReference type="GO" id="GO:0007155">
    <property type="term" value="P:cell adhesion"/>
    <property type="evidence" value="ECO:0007669"/>
    <property type="project" value="UniProtKB-KW"/>
</dbReference>
<dbReference type="GeneID" id="102991918"/>
<dbReference type="Pfam" id="PF13895">
    <property type="entry name" value="Ig_2"/>
    <property type="match status" value="1"/>
</dbReference>
<reference evidence="21" key="1">
    <citation type="submission" date="2025-08" db="UniProtKB">
        <authorList>
            <consortium name="RefSeq"/>
        </authorList>
    </citation>
    <scope>IDENTIFICATION</scope>
    <source>
        <tissue evidence="21">Muscle</tissue>
    </source>
</reference>
<evidence type="ECO:0000256" key="15">
    <source>
        <dbReference type="ARBA" id="ARBA00046458"/>
    </source>
</evidence>
<gene>
    <name evidence="21" type="primary">CD22</name>
</gene>
<evidence type="ECO:0000256" key="8">
    <source>
        <dbReference type="ARBA" id="ARBA00023157"/>
    </source>
</evidence>
<keyword evidence="9" id="KW-0325">Glycoprotein</keyword>
<dbReference type="InterPro" id="IPR003598">
    <property type="entry name" value="Ig_sub2"/>
</dbReference>
<evidence type="ECO:0000256" key="4">
    <source>
        <dbReference type="ARBA" id="ARBA00022734"/>
    </source>
</evidence>
<evidence type="ECO:0000259" key="19">
    <source>
        <dbReference type="PROSITE" id="PS50835"/>
    </source>
</evidence>
<dbReference type="GO" id="GO:0042609">
    <property type="term" value="F:CD4 receptor binding"/>
    <property type="evidence" value="ECO:0007669"/>
    <property type="project" value="TreeGrafter"/>
</dbReference>
<evidence type="ECO:0000256" key="7">
    <source>
        <dbReference type="ARBA" id="ARBA00023136"/>
    </source>
</evidence>
<dbReference type="InterPro" id="IPR013162">
    <property type="entry name" value="CD80_C2-set"/>
</dbReference>
<comment type="subcellular location">
    <subcellularLocation>
        <location evidence="1">Cell membrane</location>
        <topology evidence="1">Single-pass type I membrane protein</topology>
    </subcellularLocation>
</comment>
<evidence type="ECO:0000256" key="16">
    <source>
        <dbReference type="SAM" id="MobiDB-lite"/>
    </source>
</evidence>
<evidence type="ECO:0000256" key="17">
    <source>
        <dbReference type="SAM" id="Phobius"/>
    </source>
</evidence>
<evidence type="ECO:0000256" key="5">
    <source>
        <dbReference type="ARBA" id="ARBA00022737"/>
    </source>
</evidence>
<dbReference type="GO" id="GO:0009897">
    <property type="term" value="C:external side of plasma membrane"/>
    <property type="evidence" value="ECO:0007669"/>
    <property type="project" value="TreeGrafter"/>
</dbReference>
<evidence type="ECO:0000256" key="12">
    <source>
        <dbReference type="ARBA" id="ARBA00040106"/>
    </source>
</evidence>
<dbReference type="GO" id="GO:0050859">
    <property type="term" value="P:negative regulation of B cell receptor signaling pathway"/>
    <property type="evidence" value="ECO:0007669"/>
    <property type="project" value="TreeGrafter"/>
</dbReference>
<proteinExistence type="inferred from homology"/>
<keyword evidence="2" id="KW-1003">Cell membrane</keyword>
<comment type="similarity">
    <text evidence="11">Belongs to the immunoglobulin superfamily. SIGLEC (sialic acid binding Ig-like lectin) family.</text>
</comment>
<keyword evidence="20" id="KW-1185">Reference proteome</keyword>
<keyword evidence="8" id="KW-1015">Disulfide bond</keyword>
<feature type="region of interest" description="Disordered" evidence="16">
    <location>
        <begin position="677"/>
        <end position="697"/>
    </location>
</feature>
<evidence type="ECO:0000256" key="6">
    <source>
        <dbReference type="ARBA" id="ARBA00022889"/>
    </source>
</evidence>
<organism evidence="20 21">
    <name type="scientific">Physeter macrocephalus</name>
    <name type="common">Sperm whale</name>
    <name type="synonym">Physeter catodon</name>
    <dbReference type="NCBI Taxonomy" id="9755"/>
    <lineage>
        <taxon>Eukaryota</taxon>
        <taxon>Metazoa</taxon>
        <taxon>Chordata</taxon>
        <taxon>Craniata</taxon>
        <taxon>Vertebrata</taxon>
        <taxon>Euteleostomi</taxon>
        <taxon>Mammalia</taxon>
        <taxon>Eutheria</taxon>
        <taxon>Laurasiatheria</taxon>
        <taxon>Artiodactyla</taxon>
        <taxon>Whippomorpha</taxon>
        <taxon>Cetacea</taxon>
        <taxon>Odontoceti</taxon>
        <taxon>Physeteridae</taxon>
        <taxon>Physeter</taxon>
    </lineage>
</organism>
<evidence type="ECO:0000256" key="18">
    <source>
        <dbReference type="SAM" id="SignalP"/>
    </source>
</evidence>
<feature type="domain" description="Ig-like" evidence="19">
    <location>
        <begin position="237"/>
        <end position="321"/>
    </location>
</feature>
<dbReference type="GO" id="GO:0005769">
    <property type="term" value="C:early endosome"/>
    <property type="evidence" value="ECO:0007669"/>
    <property type="project" value="TreeGrafter"/>
</dbReference>
<keyword evidence="21" id="KW-0675">Receptor</keyword>
<feature type="domain" description="Ig-like" evidence="19">
    <location>
        <begin position="326"/>
        <end position="393"/>
    </location>
</feature>
<dbReference type="GO" id="GO:0055037">
    <property type="term" value="C:recycling endosome"/>
    <property type="evidence" value="ECO:0007669"/>
    <property type="project" value="TreeGrafter"/>
</dbReference>
<dbReference type="CTD" id="933"/>
<dbReference type="GO" id="GO:0070062">
    <property type="term" value="C:extracellular exosome"/>
    <property type="evidence" value="ECO:0007669"/>
    <property type="project" value="TreeGrafter"/>
</dbReference>
<evidence type="ECO:0000256" key="10">
    <source>
        <dbReference type="ARBA" id="ARBA00023319"/>
    </source>
</evidence>
<dbReference type="InterPro" id="IPR036179">
    <property type="entry name" value="Ig-like_dom_sf"/>
</dbReference>
<keyword evidence="17" id="KW-0812">Transmembrane</keyword>
<dbReference type="GO" id="GO:0030246">
    <property type="term" value="F:carbohydrate binding"/>
    <property type="evidence" value="ECO:0007669"/>
    <property type="project" value="UniProtKB-KW"/>
</dbReference>
<keyword evidence="10" id="KW-0393">Immunoglobulin domain</keyword>
<dbReference type="GO" id="GO:0019903">
    <property type="term" value="F:protein phosphatase binding"/>
    <property type="evidence" value="ECO:0007669"/>
    <property type="project" value="TreeGrafter"/>
</dbReference>
<dbReference type="InterPro" id="IPR007110">
    <property type="entry name" value="Ig-like_dom"/>
</dbReference>
<evidence type="ECO:0000256" key="13">
    <source>
        <dbReference type="ARBA" id="ARBA00041781"/>
    </source>
</evidence>
<feature type="signal peptide" evidence="18">
    <location>
        <begin position="1"/>
        <end position="19"/>
    </location>
</feature>
<dbReference type="GO" id="GO:0042113">
    <property type="term" value="P:B cell activation"/>
    <property type="evidence" value="ECO:0007669"/>
    <property type="project" value="TreeGrafter"/>
</dbReference>
<evidence type="ECO:0000256" key="3">
    <source>
        <dbReference type="ARBA" id="ARBA00022729"/>
    </source>
</evidence>
<keyword evidence="3 18" id="KW-0732">Signal</keyword>
<dbReference type="SUPFAM" id="SSF48726">
    <property type="entry name" value="Immunoglobulin"/>
    <property type="match status" value="6"/>
</dbReference>
<keyword evidence="5" id="KW-0677">Repeat</keyword>
<evidence type="ECO:0000256" key="14">
    <source>
        <dbReference type="ARBA" id="ARBA00045430"/>
    </source>
</evidence>
<keyword evidence="17" id="KW-1133">Transmembrane helix</keyword>
<evidence type="ECO:0000256" key="11">
    <source>
        <dbReference type="ARBA" id="ARBA00038361"/>
    </source>
</evidence>
<dbReference type="InterPro" id="IPR003599">
    <property type="entry name" value="Ig_sub"/>
</dbReference>
<protein>
    <recommendedName>
        <fullName evidence="12">B-cell receptor CD22</fullName>
    </recommendedName>
    <alternativeName>
        <fullName evidence="13">Sialic acid-binding Ig-like lectin 2</fullName>
    </alternativeName>
</protein>
<dbReference type="PANTHER" id="PTHR46958:SF1">
    <property type="entry name" value="B-CELL RECEPTOR CD22"/>
    <property type="match status" value="1"/>
</dbReference>
<dbReference type="GO" id="GO:0030888">
    <property type="term" value="P:regulation of B cell proliferation"/>
    <property type="evidence" value="ECO:0007669"/>
    <property type="project" value="TreeGrafter"/>
</dbReference>
<feature type="domain" description="Ig-like" evidence="19">
    <location>
        <begin position="499"/>
        <end position="582"/>
    </location>
</feature>
<dbReference type="InterPro" id="IPR056386">
    <property type="entry name" value="Ig_CD22"/>
</dbReference>
<keyword evidence="6" id="KW-0130">Cell adhesion</keyword>
<feature type="transmembrane region" description="Helical" evidence="17">
    <location>
        <begin position="594"/>
        <end position="612"/>
    </location>
</feature>
<dbReference type="PANTHER" id="PTHR46958">
    <property type="entry name" value="B-CELL RECEPTOR CD22"/>
    <property type="match status" value="1"/>
</dbReference>
<keyword evidence="7 17" id="KW-0472">Membrane</keyword>
<evidence type="ECO:0000313" key="20">
    <source>
        <dbReference type="Proteomes" id="UP000248484"/>
    </source>
</evidence>
<dbReference type="Pfam" id="PF24518">
    <property type="entry name" value="Ig_CD22"/>
    <property type="match status" value="1"/>
</dbReference>
<dbReference type="SMART" id="SM00409">
    <property type="entry name" value="IG"/>
    <property type="match status" value="5"/>
</dbReference>
<dbReference type="AlphaFoldDB" id="A0A2Y9EQY1"/>
<dbReference type="PROSITE" id="PS50835">
    <property type="entry name" value="IG_LIKE"/>
    <property type="match status" value="4"/>
</dbReference>
<evidence type="ECO:0000313" key="21">
    <source>
        <dbReference type="RefSeq" id="XP_007106598.1"/>
    </source>
</evidence>
<name>A0A2Y9EQY1_PHYMC</name>
<dbReference type="GO" id="GO:0033691">
    <property type="term" value="F:sialic acid binding"/>
    <property type="evidence" value="ECO:0007669"/>
    <property type="project" value="TreeGrafter"/>
</dbReference>
<comment type="subunit">
    <text evidence="15">Predominantly monomer of isoform CD22-beta. Also found as heterodimer of isoform CD22-beta and a shorter isoform. Interacts with PTPN6/SHP-1, LYN, SYK, PIK3R1/PIK3R2 and PLCG1 upon phosphorylation. Interacts with GRB2, INPP5D and SHC1 upon phosphorylation. May form a complex with INPP5D/SHIP, GRB2 and SHC1.</text>
</comment>
<evidence type="ECO:0000256" key="1">
    <source>
        <dbReference type="ARBA" id="ARBA00004251"/>
    </source>
</evidence>
<evidence type="ECO:0000256" key="2">
    <source>
        <dbReference type="ARBA" id="ARBA00022475"/>
    </source>
</evidence>
<dbReference type="RefSeq" id="XP_007106598.1">
    <property type="nucleotide sequence ID" value="XM_007106536.2"/>
</dbReference>
<keyword evidence="4" id="KW-0430">Lectin</keyword>
<dbReference type="InterPro" id="IPR013783">
    <property type="entry name" value="Ig-like_fold"/>
</dbReference>
<feature type="chain" id="PRO_5015872081" description="B-cell receptor CD22" evidence="18">
    <location>
        <begin position="20"/>
        <end position="755"/>
    </location>
</feature>
<dbReference type="Proteomes" id="UP000248484">
    <property type="component" value="Chromosome 17"/>
</dbReference>
<dbReference type="OrthoDB" id="10039395at2759"/>
<dbReference type="Pfam" id="PF08205">
    <property type="entry name" value="C2-set_2"/>
    <property type="match status" value="1"/>
</dbReference>
<dbReference type="Pfam" id="PF13927">
    <property type="entry name" value="Ig_3"/>
    <property type="match status" value="2"/>
</dbReference>
<dbReference type="Gene3D" id="2.60.40.10">
    <property type="entry name" value="Immunoglobulins"/>
    <property type="match status" value="6"/>
</dbReference>
<accession>A0A2Y9EQY1</accession>
<evidence type="ECO:0000256" key="9">
    <source>
        <dbReference type="ARBA" id="ARBA00023180"/>
    </source>
</evidence>